<proteinExistence type="predicted"/>
<sequence>MGFYLPCVDWRKQNDEDVTTTCFGLCDENSIRELPFIQNQDLTIEDGDDTDDVAIVPVVNQPLSLNRYYVVVKQGKHKGEAWTNSRGEDMGTNFFGGRYVKDVKPKPLDPSDLSQQVEIIPKKPYCFSAKAVTSDGFPPGFLRNKNWHVNMSTPRHYRLNEALGLNSSLRAHFPNFDFPLLNGCSASVIVGKWYFPFMFVKEATLNLKDQMKKSMFYEMTLEQRWEKIFSCDNDNNNEKNVVFVDVDVQTEKVYVAGREAVLNEREVSSNGVLEWFMSFDGAGNDSRVGVSMLVVERIKWEEERVGWLGWEERKMEVEKNEEYGGISRWTKFACFVLVERFVLKRMYGSAVLIYEFKHTHNIKSKWE</sequence>
<protein>
    <submittedName>
        <fullName evidence="2">Uncharacterized protein LOC107435455</fullName>
    </submittedName>
</protein>
<dbReference type="InterPro" id="IPR010683">
    <property type="entry name" value="DUF1262"/>
</dbReference>
<gene>
    <name evidence="2" type="primary">LOC107435455</name>
</gene>
<organism evidence="1 2">
    <name type="scientific">Ziziphus jujuba</name>
    <name type="common">Chinese jujube</name>
    <name type="synonym">Ziziphus sativa</name>
    <dbReference type="NCBI Taxonomy" id="326968"/>
    <lineage>
        <taxon>Eukaryota</taxon>
        <taxon>Viridiplantae</taxon>
        <taxon>Streptophyta</taxon>
        <taxon>Embryophyta</taxon>
        <taxon>Tracheophyta</taxon>
        <taxon>Spermatophyta</taxon>
        <taxon>Magnoliopsida</taxon>
        <taxon>eudicotyledons</taxon>
        <taxon>Gunneridae</taxon>
        <taxon>Pentapetalae</taxon>
        <taxon>rosids</taxon>
        <taxon>fabids</taxon>
        <taxon>Rosales</taxon>
        <taxon>Rhamnaceae</taxon>
        <taxon>Paliureae</taxon>
        <taxon>Ziziphus</taxon>
    </lineage>
</organism>
<dbReference type="RefSeq" id="XP_060669504.1">
    <property type="nucleotide sequence ID" value="XM_060813521.1"/>
</dbReference>
<accession>A0ABM3ZYE6</accession>
<dbReference type="PANTHER" id="PTHR31050">
    <property type="entry name" value="OS08G0413200 PROTEIN"/>
    <property type="match status" value="1"/>
</dbReference>
<dbReference type="Proteomes" id="UP001652623">
    <property type="component" value="Chromosome 12"/>
</dbReference>
<evidence type="ECO:0000313" key="2">
    <source>
        <dbReference type="RefSeq" id="XP_060669504.1"/>
    </source>
</evidence>
<keyword evidence="1" id="KW-1185">Reference proteome</keyword>
<name>A0ABM3ZYE6_ZIZJJ</name>
<evidence type="ECO:0000313" key="1">
    <source>
        <dbReference type="Proteomes" id="UP001652623"/>
    </source>
</evidence>
<dbReference type="Pfam" id="PF06880">
    <property type="entry name" value="DUF1262"/>
    <property type="match status" value="1"/>
</dbReference>
<dbReference type="GeneID" id="107435455"/>
<dbReference type="PANTHER" id="PTHR31050:SF7">
    <property type="entry name" value="DUF1262 FAMILY PROTEIN"/>
    <property type="match status" value="1"/>
</dbReference>
<reference evidence="2" key="1">
    <citation type="submission" date="2025-08" db="UniProtKB">
        <authorList>
            <consortium name="RefSeq"/>
        </authorList>
    </citation>
    <scope>IDENTIFICATION</scope>
    <source>
        <tissue evidence="2">Seedling</tissue>
    </source>
</reference>